<sequence length="688" mass="76031">MPKTSKDGVAVELDNCAFSWGKSKFGLDPIMLCVKAGEFVTIIGRIGGGKSSLLSGLCGEMPVVGGHGCVCGNIGYVGQKPYIMNDTFRENVLMGTEYDEKWMHQVLEACALSEDVKQFAAGDLSEIGPNGINLSGGQKVRLALARALYLKADVYIFDDLLAAVDAQIERLIIERVLASGGIIGDKTRILVTHAEHLVPLSSKVVTLAEGHAVIVEQQPVDFVSAVNTDEHIPDLSTETASTSNAGTKSGKFTIHPELKDPPFKLWQLWRFIKLSGYGAVAIVALIQLANAYAIYYVESLWISLMVDSNPDTIYQSMSRYLIVNALVGMMATVCIEIIHSGILLFSIRRRLYTSTPVLPGEIEIMTLLSLNVFHRVNALNHISGKFENQIQALLRYYIYTEQLEREASAVIDGAMLEPSWPQNGVIEFCDYSMHYRPELDLVLKGLSFSAQGGEKIGIVGRTGAGKSSITYALMRLVEPANGHIIIDGIDILTIGHYDLRSRIAVIPQDPALFKGTIRDNLDPANEYTDDEVWAAIRAGQISNLLDTPTEKYVKPLDSKNSDKGLWIEGVGLNKWVKHNGINFSVGQKQLISLCRALLWRRRIVILDEATANVDSKTDQIMQEVIRREFKECTVLTIAHRLGTVMESDRILVMDHGQMAEFDMPEKLLADKNGHFSQLIESMNFSHSN</sequence>
<name>A0ACC1IPP9_9FUNG</name>
<gene>
    <name evidence="1" type="primary">ABCC13_2</name>
    <name evidence="1" type="ORF">LPJ66_002714</name>
</gene>
<comment type="caution">
    <text evidence="1">The sequence shown here is derived from an EMBL/GenBank/DDBJ whole genome shotgun (WGS) entry which is preliminary data.</text>
</comment>
<keyword evidence="2" id="KW-1185">Reference proteome</keyword>
<dbReference type="Proteomes" id="UP001150581">
    <property type="component" value="Unassembled WGS sequence"/>
</dbReference>
<evidence type="ECO:0000313" key="1">
    <source>
        <dbReference type="EMBL" id="KAJ1898499.1"/>
    </source>
</evidence>
<evidence type="ECO:0000313" key="2">
    <source>
        <dbReference type="Proteomes" id="UP001150581"/>
    </source>
</evidence>
<proteinExistence type="predicted"/>
<protein>
    <submittedName>
        <fullName evidence="1">ABC transporter C member 13</fullName>
    </submittedName>
</protein>
<organism evidence="1 2">
    <name type="scientific">Kickxella alabastrina</name>
    <dbReference type="NCBI Taxonomy" id="61397"/>
    <lineage>
        <taxon>Eukaryota</taxon>
        <taxon>Fungi</taxon>
        <taxon>Fungi incertae sedis</taxon>
        <taxon>Zoopagomycota</taxon>
        <taxon>Kickxellomycotina</taxon>
        <taxon>Kickxellomycetes</taxon>
        <taxon>Kickxellales</taxon>
        <taxon>Kickxellaceae</taxon>
        <taxon>Kickxella</taxon>
    </lineage>
</organism>
<reference evidence="1" key="1">
    <citation type="submission" date="2022-07" db="EMBL/GenBank/DDBJ databases">
        <title>Phylogenomic reconstructions and comparative analyses of Kickxellomycotina fungi.</title>
        <authorList>
            <person name="Reynolds N.K."/>
            <person name="Stajich J.E."/>
            <person name="Barry K."/>
            <person name="Grigoriev I.V."/>
            <person name="Crous P."/>
            <person name="Smith M.E."/>
        </authorList>
    </citation>
    <scope>NUCLEOTIDE SEQUENCE</scope>
    <source>
        <strain evidence="1">Benny 63K</strain>
    </source>
</reference>
<dbReference type="EMBL" id="JANBPG010000234">
    <property type="protein sequence ID" value="KAJ1898499.1"/>
    <property type="molecule type" value="Genomic_DNA"/>
</dbReference>
<accession>A0ACC1IPP9</accession>